<evidence type="ECO:0000259" key="5">
    <source>
        <dbReference type="SMART" id="SM00872"/>
    </source>
</evidence>
<feature type="domain" description="Glycoside hydrolase family 38 central" evidence="5">
    <location>
        <begin position="514"/>
        <end position="592"/>
    </location>
</feature>
<sequence length="1053" mass="122924">MFLKEEKIKRYLKDLKSSLNQKEIASGHLKKYPAKIKEKTLPDFSKLKGEDFKVGTKWGGKDISCWFRTQINVPETWEIEPGNFYLKIIAGRGDSGNLKGSESLLYLNGKVIQGLDCKHSLVKLEKKELENKNLEVVLKAFSGLKEGKQEFKKIALVYRNKNVEKYYYLAETLYQSIKTMPSGNNLREKLLNILNNSLNIIDFRQVKSKKFLQTTASAYQYLQESLAELNTEFNLPKITVVGHSHIDVAWLWKLLHTREKCSRSFSTVLKLMDEYPEYTFVQSSPQLYKFIKEDYPEIYAKIKEKIKEGKWEVTGGMWVEADCNLTSGESLVRQFLHGHQFIKEEFEIDWNILWLPDVFGYSWALPQIIKKSGMKYFMTTKISWNQFNSPEYDTFNWRGIDGTEVLTHFITTPEVNHNESFYTYNGLLNPESVKGIWDNYQQKDINDELLLAYGWGDGGGGPTREMIEAGKNMKKIPGIPEIRFGKAESYFDRLDQRVSSNNNLPVWDGELYLEYHRGTYTSQAEIKKNNRKAEILLHDAEFFNSLASAKNYLEYPELIFNQNWEIVLKNQFHDILPGSSIKEVYQDSAAEYKEVFASTKATLNSSLEKIAAQIKGDQKKLVVFNSLPWQRSDYIEFDGREILLDNIPANGYKSYNIVESNNGLKLEAEIAAKKEADFRERQIQYLKSKSNSNNVGAASKKNLLKLKDDKKMIENRYYRIKFNEQGQIISIFDRQYQREILPEGSKANLLQAFEDRPIRFDAWDIDIYYQEKEYQVNDLKEMKINKFSDRIIVNLDWQLLDSTIKQKMIIYANQRRIDFKTNIDWRQKQILLKTAFPVDLRTTKATYEIQFGNVERNTHWNTSWDYAKFETVGHKWADLSERDYGVSLLNDCKYGYDIKDQTMRLTLIKSGIYPDPEADQGQHSFTYSLYPHGGDWFEGETVKEAYQLNYPLQTVISSISLGEQPQQKSFIEIDAESTILETVKKAEKSEALILRFYEYGNRRETVNVELDFDFKEIKECNLIEEDIAEVKFEADSFEFEIKPYEIKTFKVSS</sequence>
<evidence type="ECO:0000256" key="2">
    <source>
        <dbReference type="ARBA" id="ARBA00022723"/>
    </source>
</evidence>
<dbReference type="RefSeq" id="WP_005489238.1">
    <property type="nucleotide sequence ID" value="NZ_CAUI01000021.1"/>
</dbReference>
<dbReference type="AlphaFoldDB" id="M5E119"/>
<dbReference type="SMART" id="SM00872">
    <property type="entry name" value="Alpha-mann_mid"/>
    <property type="match status" value="1"/>
</dbReference>
<dbReference type="InterPro" id="IPR011682">
    <property type="entry name" value="Glyco_hydro_38_C"/>
</dbReference>
<dbReference type="InterPro" id="IPR011013">
    <property type="entry name" value="Gal_mutarotase_sf_dom"/>
</dbReference>
<dbReference type="Pfam" id="PF01074">
    <property type="entry name" value="Glyco_hydro_38N"/>
    <property type="match status" value="1"/>
</dbReference>
<dbReference type="InterPro" id="IPR027291">
    <property type="entry name" value="Glyco_hydro_38_N_sf"/>
</dbReference>
<reference evidence="7" key="1">
    <citation type="journal article" date="2013" name="Genome Announc.">
        <title>Genome Sequence of Halanaerobium saccharolyticum subsp. saccharolyticum Strain DSM 6643T, a Halophilic Hydrogen-Producing Bacterium.</title>
        <authorList>
            <person name="Kivisto A."/>
            <person name="Larjo A."/>
            <person name="Ciranna A."/>
            <person name="Santala V."/>
            <person name="Roos C."/>
            <person name="Karp M."/>
        </authorList>
    </citation>
    <scope>NUCLEOTIDE SEQUENCE [LARGE SCALE GENOMIC DNA]</scope>
    <source>
        <strain evidence="7">DSM 6643</strain>
    </source>
</reference>
<dbReference type="Gene3D" id="3.20.110.10">
    <property type="entry name" value="Glycoside hydrolase 38, N terminal domain"/>
    <property type="match status" value="1"/>
</dbReference>
<evidence type="ECO:0000256" key="1">
    <source>
        <dbReference type="ARBA" id="ARBA00009792"/>
    </source>
</evidence>
<dbReference type="SUPFAM" id="SSF74650">
    <property type="entry name" value="Galactose mutarotase-like"/>
    <property type="match status" value="1"/>
</dbReference>
<dbReference type="Gene3D" id="2.70.98.30">
    <property type="entry name" value="Golgi alpha-mannosidase II, domain 4"/>
    <property type="match status" value="1"/>
</dbReference>
<dbReference type="PANTHER" id="PTHR46017">
    <property type="entry name" value="ALPHA-MANNOSIDASE 2C1"/>
    <property type="match status" value="1"/>
</dbReference>
<dbReference type="GO" id="GO:0030246">
    <property type="term" value="F:carbohydrate binding"/>
    <property type="evidence" value="ECO:0007669"/>
    <property type="project" value="InterPro"/>
</dbReference>
<keyword evidence="3 6" id="KW-0378">Hydrolase</keyword>
<dbReference type="Proteomes" id="UP000012063">
    <property type="component" value="Unassembled WGS sequence"/>
</dbReference>
<dbReference type="GO" id="GO:0009313">
    <property type="term" value="P:oligosaccharide catabolic process"/>
    <property type="evidence" value="ECO:0007669"/>
    <property type="project" value="TreeGrafter"/>
</dbReference>
<dbReference type="InterPro" id="IPR041147">
    <property type="entry name" value="GH38_C"/>
</dbReference>
<organism evidence="6 7">
    <name type="scientific">Halanaerobium saccharolyticum subsp. saccharolyticum DSM 6643</name>
    <dbReference type="NCBI Taxonomy" id="1293054"/>
    <lineage>
        <taxon>Bacteria</taxon>
        <taxon>Bacillati</taxon>
        <taxon>Bacillota</taxon>
        <taxon>Clostridia</taxon>
        <taxon>Halanaerobiales</taxon>
        <taxon>Halanaerobiaceae</taxon>
        <taxon>Halanaerobium</taxon>
    </lineage>
</organism>
<dbReference type="Pfam" id="PF07748">
    <property type="entry name" value="Glyco_hydro_38C"/>
    <property type="match status" value="1"/>
</dbReference>
<dbReference type="Pfam" id="PF17677">
    <property type="entry name" value="Glyco_hydro38C2"/>
    <property type="match status" value="1"/>
</dbReference>
<dbReference type="FunFam" id="2.70.98.30:FF:000010">
    <property type="entry name" value="Cytosolic alpha-mannosidase"/>
    <property type="match status" value="1"/>
</dbReference>
<dbReference type="STRING" id="1293054.HSACCH_01716"/>
<dbReference type="GO" id="GO:0046872">
    <property type="term" value="F:metal ion binding"/>
    <property type="evidence" value="ECO:0007669"/>
    <property type="project" value="UniProtKB-KW"/>
</dbReference>
<keyword evidence="4 6" id="KW-0326">Glycosidase</keyword>
<dbReference type="SUPFAM" id="SSF88713">
    <property type="entry name" value="Glycoside hydrolase/deacetylase"/>
    <property type="match status" value="1"/>
</dbReference>
<dbReference type="InterPro" id="IPR028995">
    <property type="entry name" value="Glyco_hydro_57/38_cen_sf"/>
</dbReference>
<evidence type="ECO:0000256" key="3">
    <source>
        <dbReference type="ARBA" id="ARBA00022801"/>
    </source>
</evidence>
<evidence type="ECO:0000313" key="7">
    <source>
        <dbReference type="Proteomes" id="UP000012063"/>
    </source>
</evidence>
<dbReference type="InterPro" id="IPR000602">
    <property type="entry name" value="Glyco_hydro_38_N"/>
</dbReference>
<protein>
    <submittedName>
        <fullName evidence="6">Alpha-mannosidase</fullName>
        <ecNumber evidence="6">3.2.1.24</ecNumber>
    </submittedName>
</protein>
<keyword evidence="2" id="KW-0479">Metal-binding</keyword>
<dbReference type="GO" id="GO:0004559">
    <property type="term" value="F:alpha-mannosidase activity"/>
    <property type="evidence" value="ECO:0007669"/>
    <property type="project" value="UniProtKB-EC"/>
</dbReference>
<dbReference type="OrthoDB" id="9772207at2"/>
<evidence type="ECO:0000256" key="4">
    <source>
        <dbReference type="ARBA" id="ARBA00023295"/>
    </source>
</evidence>
<name>M5E119_9FIRM</name>
<dbReference type="FunFam" id="3.20.110.10:FF:000002">
    <property type="entry name" value="alpha-mannosidase 2C1 isoform X1"/>
    <property type="match status" value="1"/>
</dbReference>
<dbReference type="InterPro" id="IPR015341">
    <property type="entry name" value="Glyco_hydro_38_cen"/>
</dbReference>
<dbReference type="PANTHER" id="PTHR46017:SF1">
    <property type="entry name" value="ALPHA-MANNOSIDASE 2C1"/>
    <property type="match status" value="1"/>
</dbReference>
<comment type="caution">
    <text evidence="6">The sequence shown here is derived from an EMBL/GenBank/DDBJ whole genome shotgun (WGS) entry which is preliminary data.</text>
</comment>
<accession>M5E119</accession>
<evidence type="ECO:0000313" key="6">
    <source>
        <dbReference type="EMBL" id="CCU79930.1"/>
    </source>
</evidence>
<keyword evidence="7" id="KW-1185">Reference proteome</keyword>
<dbReference type="CDD" id="cd10789">
    <property type="entry name" value="GH38N_AMII_ER_cytosolic"/>
    <property type="match status" value="1"/>
</dbReference>
<dbReference type="FunFam" id="1.20.1270.50:FF:000004">
    <property type="entry name" value="alpha-mannosidase 2C1 isoform X1"/>
    <property type="match status" value="1"/>
</dbReference>
<proteinExistence type="inferred from homology"/>
<dbReference type="GO" id="GO:0006013">
    <property type="term" value="P:mannose metabolic process"/>
    <property type="evidence" value="ECO:0007669"/>
    <property type="project" value="InterPro"/>
</dbReference>
<dbReference type="InterPro" id="IPR037094">
    <property type="entry name" value="Glyco_hydro_38_cen_sf"/>
</dbReference>
<dbReference type="InterPro" id="IPR011330">
    <property type="entry name" value="Glyco_hydro/deAcase_b/a-brl"/>
</dbReference>
<gene>
    <name evidence="6" type="ORF">HSACCH_01716</name>
</gene>
<dbReference type="eggNOG" id="COG0383">
    <property type="taxonomic scope" value="Bacteria"/>
</dbReference>
<dbReference type="Gene3D" id="1.20.1270.50">
    <property type="entry name" value="Glycoside hydrolase family 38, central domain"/>
    <property type="match status" value="1"/>
</dbReference>
<dbReference type="SUPFAM" id="SSF88688">
    <property type="entry name" value="Families 57/38 glycoside transferase middle domain"/>
    <property type="match status" value="1"/>
</dbReference>
<dbReference type="Gene3D" id="2.60.40.2220">
    <property type="match status" value="1"/>
</dbReference>
<comment type="similarity">
    <text evidence="1">Belongs to the glycosyl hydrolase 38 family.</text>
</comment>
<dbReference type="Pfam" id="PF09261">
    <property type="entry name" value="Alpha-mann_mid"/>
    <property type="match status" value="1"/>
</dbReference>
<dbReference type="EC" id="3.2.1.24" evidence="6"/>
<dbReference type="InParanoid" id="M5E119"/>
<dbReference type="EMBL" id="CAUI01000021">
    <property type="protein sequence ID" value="CCU79930.1"/>
    <property type="molecule type" value="Genomic_DNA"/>
</dbReference>